<evidence type="ECO:0000256" key="1">
    <source>
        <dbReference type="SAM" id="Phobius"/>
    </source>
</evidence>
<keyword evidence="3" id="KW-1185">Reference proteome</keyword>
<feature type="transmembrane region" description="Helical" evidence="1">
    <location>
        <begin position="25"/>
        <end position="45"/>
    </location>
</feature>
<reference evidence="2 3" key="1">
    <citation type="submission" date="2017-06" db="EMBL/GenBank/DDBJ databases">
        <title>Genome sequencing of cyanobaciteial culture collection at National Institute for Environmental Studies (NIES).</title>
        <authorList>
            <person name="Hirose Y."/>
            <person name="Shimura Y."/>
            <person name="Fujisawa T."/>
            <person name="Nakamura Y."/>
            <person name="Kawachi M."/>
        </authorList>
    </citation>
    <scope>NUCLEOTIDE SEQUENCE [LARGE SCALE GENOMIC DNA]</scope>
    <source>
        <strain evidence="2 3">NIES-267</strain>
    </source>
</reference>
<evidence type="ECO:0000313" key="3">
    <source>
        <dbReference type="Proteomes" id="UP000218418"/>
    </source>
</evidence>
<protein>
    <submittedName>
        <fullName evidence="2">Uncharacterized protein</fullName>
    </submittedName>
</protein>
<dbReference type="Proteomes" id="UP000218418">
    <property type="component" value="Chromosome"/>
</dbReference>
<name>A0A1Z4LXT0_9CYAN</name>
<gene>
    <name evidence="2" type="ORF">NIES267_55720</name>
</gene>
<evidence type="ECO:0000313" key="2">
    <source>
        <dbReference type="EMBL" id="BAY86066.1"/>
    </source>
</evidence>
<dbReference type="OrthoDB" id="7068331at2"/>
<keyword evidence="1" id="KW-0812">Transmembrane</keyword>
<dbReference type="EMBL" id="AP018227">
    <property type="protein sequence ID" value="BAY86066.1"/>
    <property type="molecule type" value="Genomic_DNA"/>
</dbReference>
<sequence length="172" mass="19961">MFINVIQYFDSAIKQVNIASLQVSIQLLSSFLTPLIAITAAYIAYQQYRTNKQKLKLDMYEKRFKVYLGLQALLIHILENADVSDEALKYFQINTSESAFIFGKDISDYLSSIRNKSITLRGQNYQLYHAGLPIGEERNRIAEAKNKLLFELTDQEFKISEQKFAKYLRINI</sequence>
<keyword evidence="1" id="KW-1133">Transmembrane helix</keyword>
<dbReference type="AlphaFoldDB" id="A0A1Z4LXT0"/>
<keyword evidence="1" id="KW-0472">Membrane</keyword>
<accession>A0A1Z4LXT0</accession>
<organism evidence="2 3">
    <name type="scientific">Calothrix parasitica NIES-267</name>
    <dbReference type="NCBI Taxonomy" id="1973488"/>
    <lineage>
        <taxon>Bacteria</taxon>
        <taxon>Bacillati</taxon>
        <taxon>Cyanobacteriota</taxon>
        <taxon>Cyanophyceae</taxon>
        <taxon>Nostocales</taxon>
        <taxon>Calotrichaceae</taxon>
        <taxon>Calothrix</taxon>
    </lineage>
</organism>
<proteinExistence type="predicted"/>